<name>A0A6B3LXI8_9BACT</name>
<feature type="transmembrane region" description="Helical" evidence="1">
    <location>
        <begin position="25"/>
        <end position="43"/>
    </location>
</feature>
<gene>
    <name evidence="2" type="ORF">GXP69_10805</name>
</gene>
<dbReference type="EMBL" id="JAAGWD010000004">
    <property type="protein sequence ID" value="NEM98187.1"/>
    <property type="molecule type" value="Genomic_DNA"/>
</dbReference>
<evidence type="ECO:0000256" key="1">
    <source>
        <dbReference type="SAM" id="Phobius"/>
    </source>
</evidence>
<keyword evidence="1" id="KW-0812">Transmembrane</keyword>
<organism evidence="2 3">
    <name type="scientific">Pontibacter burrus</name>
    <dbReference type="NCBI Taxonomy" id="2704466"/>
    <lineage>
        <taxon>Bacteria</taxon>
        <taxon>Pseudomonadati</taxon>
        <taxon>Bacteroidota</taxon>
        <taxon>Cytophagia</taxon>
        <taxon>Cytophagales</taxon>
        <taxon>Hymenobacteraceae</taxon>
        <taxon>Pontibacter</taxon>
    </lineage>
</organism>
<reference evidence="2 3" key="1">
    <citation type="submission" date="2020-02" db="EMBL/GenBank/DDBJ databases">
        <authorList>
            <person name="Kim M.K."/>
        </authorList>
    </citation>
    <scope>NUCLEOTIDE SEQUENCE [LARGE SCALE GENOMIC DNA]</scope>
    <source>
        <strain evidence="2 3">BT327</strain>
    </source>
</reference>
<evidence type="ECO:0000313" key="2">
    <source>
        <dbReference type="EMBL" id="NEM98187.1"/>
    </source>
</evidence>
<keyword evidence="1" id="KW-1133">Transmembrane helix</keyword>
<comment type="caution">
    <text evidence="2">The sequence shown here is derived from an EMBL/GenBank/DDBJ whole genome shotgun (WGS) entry which is preliminary data.</text>
</comment>
<proteinExistence type="predicted"/>
<dbReference type="AlphaFoldDB" id="A0A6B3LXI8"/>
<keyword evidence="3" id="KW-1185">Reference proteome</keyword>
<evidence type="ECO:0008006" key="4">
    <source>
        <dbReference type="Google" id="ProtNLM"/>
    </source>
</evidence>
<evidence type="ECO:0000313" key="3">
    <source>
        <dbReference type="Proteomes" id="UP000474777"/>
    </source>
</evidence>
<sequence>MQEVHFRLFKVNHADELKAKQRTTLMAVLLLLLQLGLFAYLVITKGFTYSFLGLYLLHLVVFLLLLVRIWFYRHPEFRGHVTVTGQGVRYRTGLFKKEQEFDWAEVDVMRLEPTNVLFILKNEEQHLVRLSKLRDEAALKKAKQKLEAIAFHKNISITRSAL</sequence>
<feature type="transmembrane region" description="Helical" evidence="1">
    <location>
        <begin position="49"/>
        <end position="71"/>
    </location>
</feature>
<protein>
    <recommendedName>
        <fullName evidence="4">YcxB-like protein domain-containing protein</fullName>
    </recommendedName>
</protein>
<keyword evidence="1" id="KW-0472">Membrane</keyword>
<accession>A0A6B3LXI8</accession>
<dbReference type="RefSeq" id="WP_163915074.1">
    <property type="nucleotide sequence ID" value="NZ_JAAGWD010000004.1"/>
</dbReference>
<dbReference type="Proteomes" id="UP000474777">
    <property type="component" value="Unassembled WGS sequence"/>
</dbReference>